<proteinExistence type="predicted"/>
<dbReference type="InterPro" id="IPR000182">
    <property type="entry name" value="GNAT_dom"/>
</dbReference>
<evidence type="ECO:0000256" key="1">
    <source>
        <dbReference type="ARBA" id="ARBA00022679"/>
    </source>
</evidence>
<evidence type="ECO:0000256" key="2">
    <source>
        <dbReference type="ARBA" id="ARBA00023315"/>
    </source>
</evidence>
<reference evidence="4 5" key="1">
    <citation type="submission" date="2017-04" db="EMBL/GenBank/DDBJ databases">
        <title>The whole genome sequencing and assembly of Halobacillus mangrovi strain.</title>
        <authorList>
            <person name="Lee S.-J."/>
            <person name="Park M.-K."/>
            <person name="Kim J.-Y."/>
            <person name="Lee Y.-J."/>
            <person name="Yi H."/>
            <person name="Bahn Y.-S."/>
            <person name="Kim J.F."/>
            <person name="Lee D.-W."/>
        </authorList>
    </citation>
    <scope>NUCLEOTIDE SEQUENCE [LARGE SCALE GENOMIC DNA]</scope>
    <source>
        <strain evidence="4 5">KTB 131</strain>
    </source>
</reference>
<evidence type="ECO:0000259" key="3">
    <source>
        <dbReference type="PROSITE" id="PS51186"/>
    </source>
</evidence>
<dbReference type="KEGG" id="hmn:HM131_06635"/>
<dbReference type="InterPro" id="IPR016181">
    <property type="entry name" value="Acyl_CoA_acyltransferase"/>
</dbReference>
<evidence type="ECO:0000313" key="5">
    <source>
        <dbReference type="Proteomes" id="UP000192527"/>
    </source>
</evidence>
<feature type="domain" description="N-acetyltransferase" evidence="3">
    <location>
        <begin position="19"/>
        <end position="179"/>
    </location>
</feature>
<dbReference type="OrthoDB" id="9790865at2"/>
<dbReference type="Pfam" id="PF00583">
    <property type="entry name" value="Acetyltransf_1"/>
    <property type="match status" value="1"/>
</dbReference>
<keyword evidence="2" id="KW-0012">Acyltransferase</keyword>
<protein>
    <recommendedName>
        <fullName evidence="3">N-acetyltransferase domain-containing protein</fullName>
    </recommendedName>
</protein>
<dbReference type="SUPFAM" id="SSF55729">
    <property type="entry name" value="Acyl-CoA N-acyltransferases (Nat)"/>
    <property type="match status" value="1"/>
</dbReference>
<gene>
    <name evidence="4" type="ORF">HM131_06635</name>
</gene>
<dbReference type="PANTHER" id="PTHR42919:SF8">
    <property type="entry name" value="N-ALPHA-ACETYLTRANSFERASE 50"/>
    <property type="match status" value="1"/>
</dbReference>
<dbReference type="PANTHER" id="PTHR42919">
    <property type="entry name" value="N-ALPHA-ACETYLTRANSFERASE"/>
    <property type="match status" value="1"/>
</dbReference>
<dbReference type="CDD" id="cd04301">
    <property type="entry name" value="NAT_SF"/>
    <property type="match status" value="1"/>
</dbReference>
<name>A0A1W6A0Y2_9BACI</name>
<dbReference type="Proteomes" id="UP000192527">
    <property type="component" value="Chromosome"/>
</dbReference>
<evidence type="ECO:0000313" key="4">
    <source>
        <dbReference type="EMBL" id="ARI79141.1"/>
    </source>
</evidence>
<dbReference type="PROSITE" id="PS51186">
    <property type="entry name" value="GNAT"/>
    <property type="match status" value="1"/>
</dbReference>
<accession>A0A1W6A0Y2</accession>
<organism evidence="4 5">
    <name type="scientific">Halobacillus mangrovi</name>
    <dbReference type="NCBI Taxonomy" id="402384"/>
    <lineage>
        <taxon>Bacteria</taxon>
        <taxon>Bacillati</taxon>
        <taxon>Bacillota</taxon>
        <taxon>Bacilli</taxon>
        <taxon>Bacillales</taxon>
        <taxon>Bacillaceae</taxon>
        <taxon>Halobacillus</taxon>
    </lineage>
</organism>
<dbReference type="Gene3D" id="3.40.630.30">
    <property type="match status" value="1"/>
</dbReference>
<dbReference type="InterPro" id="IPR051556">
    <property type="entry name" value="N-term/lysine_N-AcTrnsfr"/>
</dbReference>
<keyword evidence="5" id="KW-1185">Reference proteome</keyword>
<dbReference type="EMBL" id="CP020772">
    <property type="protein sequence ID" value="ARI79141.1"/>
    <property type="molecule type" value="Genomic_DNA"/>
</dbReference>
<sequence length="182" mass="20756">MEVDRNPIKRKEETRLTQYKLRQAIKEDHDFLREMLYEAIYVPEGKARPSKDIIDRPEIAKYLSGWGRAGDIAFIAIDEDENPVGAVWTRLFDETNQTYGYINANTPVLSGMAVLPDDRGKGIGTLLLSEMINEVKKQGYSSMSLSVDPDNDARRLYEKYGFEKVGINGTSWDMVATLRENE</sequence>
<keyword evidence="1" id="KW-0808">Transferase</keyword>
<dbReference type="GO" id="GO:0016747">
    <property type="term" value="F:acyltransferase activity, transferring groups other than amino-acyl groups"/>
    <property type="evidence" value="ECO:0007669"/>
    <property type="project" value="InterPro"/>
</dbReference>
<dbReference type="AlphaFoldDB" id="A0A1W6A0Y2"/>